<evidence type="ECO:0000256" key="2">
    <source>
        <dbReference type="ARBA" id="ARBA00022490"/>
    </source>
</evidence>
<dbReference type="SUPFAM" id="SSF55190">
    <property type="entry name" value="Arginyl-tRNA synthetase (ArgRS), N-terminal 'additional' domain"/>
    <property type="match status" value="1"/>
</dbReference>
<dbReference type="Pfam" id="PF05746">
    <property type="entry name" value="DALR_1"/>
    <property type="match status" value="1"/>
</dbReference>
<evidence type="ECO:0000256" key="1">
    <source>
        <dbReference type="ARBA" id="ARBA00005594"/>
    </source>
</evidence>
<dbReference type="Gene3D" id="3.30.1360.70">
    <property type="entry name" value="Arginyl tRNA synthetase N-terminal domain"/>
    <property type="match status" value="1"/>
</dbReference>
<evidence type="ECO:0000256" key="10">
    <source>
        <dbReference type="RuleBase" id="RU363038"/>
    </source>
</evidence>
<feature type="short sequence motif" description="'HIGH' region" evidence="9">
    <location>
        <begin position="125"/>
        <end position="135"/>
    </location>
</feature>
<organism evidence="13 14">
    <name type="scientific">Rubritalea tangerina</name>
    <dbReference type="NCBI Taxonomy" id="430798"/>
    <lineage>
        <taxon>Bacteria</taxon>
        <taxon>Pseudomonadati</taxon>
        <taxon>Verrucomicrobiota</taxon>
        <taxon>Verrucomicrobiia</taxon>
        <taxon>Verrucomicrobiales</taxon>
        <taxon>Rubritaleaceae</taxon>
        <taxon>Rubritalea</taxon>
    </lineage>
</organism>
<dbReference type="InterPro" id="IPR008909">
    <property type="entry name" value="DALR_anticod-bd"/>
</dbReference>
<dbReference type="SUPFAM" id="SSF47323">
    <property type="entry name" value="Anticodon-binding domain of a subclass of class I aminoacyl-tRNA synthetases"/>
    <property type="match status" value="1"/>
</dbReference>
<evidence type="ECO:0000259" key="12">
    <source>
        <dbReference type="SMART" id="SM01016"/>
    </source>
</evidence>
<dbReference type="SMART" id="SM01016">
    <property type="entry name" value="Arg_tRNA_synt_N"/>
    <property type="match status" value="1"/>
</dbReference>
<dbReference type="GO" id="GO:0004814">
    <property type="term" value="F:arginine-tRNA ligase activity"/>
    <property type="evidence" value="ECO:0007669"/>
    <property type="project" value="UniProtKB-EC"/>
</dbReference>
<accession>A0ABW4Z7S9</accession>
<dbReference type="PROSITE" id="PS00178">
    <property type="entry name" value="AA_TRNA_LIGASE_I"/>
    <property type="match status" value="1"/>
</dbReference>
<dbReference type="Gene3D" id="1.10.730.10">
    <property type="entry name" value="Isoleucyl-tRNA Synthetase, Domain 1"/>
    <property type="match status" value="1"/>
</dbReference>
<dbReference type="NCBIfam" id="TIGR00456">
    <property type="entry name" value="argS"/>
    <property type="match status" value="1"/>
</dbReference>
<evidence type="ECO:0000256" key="5">
    <source>
        <dbReference type="ARBA" id="ARBA00022840"/>
    </source>
</evidence>
<evidence type="ECO:0000256" key="3">
    <source>
        <dbReference type="ARBA" id="ARBA00022598"/>
    </source>
</evidence>
<reference evidence="14" key="1">
    <citation type="journal article" date="2019" name="Int. J. Syst. Evol. Microbiol.">
        <title>The Global Catalogue of Microorganisms (GCM) 10K type strain sequencing project: providing services to taxonomists for standard genome sequencing and annotation.</title>
        <authorList>
            <consortium name="The Broad Institute Genomics Platform"/>
            <consortium name="The Broad Institute Genome Sequencing Center for Infectious Disease"/>
            <person name="Wu L."/>
            <person name="Ma J."/>
        </authorList>
    </citation>
    <scope>NUCLEOTIDE SEQUENCE [LARGE SCALE GENOMIC DNA]</scope>
    <source>
        <strain evidence="14">CCUG 57942</strain>
    </source>
</reference>
<dbReference type="Pfam" id="PF03485">
    <property type="entry name" value="Arg_tRNA_synt_N"/>
    <property type="match status" value="1"/>
</dbReference>
<dbReference type="EMBL" id="JBHUJB010000015">
    <property type="protein sequence ID" value="MFD2157973.1"/>
    <property type="molecule type" value="Genomic_DNA"/>
</dbReference>
<proteinExistence type="inferred from homology"/>
<dbReference type="PANTHER" id="PTHR11956">
    <property type="entry name" value="ARGINYL-TRNA SYNTHETASE"/>
    <property type="match status" value="1"/>
</dbReference>
<comment type="similarity">
    <text evidence="1 9 10">Belongs to the class-I aminoacyl-tRNA synthetase family.</text>
</comment>
<keyword evidence="3 9" id="KW-0436">Ligase</keyword>
<dbReference type="InterPro" id="IPR001278">
    <property type="entry name" value="Arg-tRNA-ligase"/>
</dbReference>
<dbReference type="CDD" id="cd00671">
    <property type="entry name" value="ArgRS_core"/>
    <property type="match status" value="1"/>
</dbReference>
<evidence type="ECO:0000313" key="13">
    <source>
        <dbReference type="EMBL" id="MFD2157973.1"/>
    </source>
</evidence>
<dbReference type="Proteomes" id="UP001597389">
    <property type="component" value="Unassembled WGS sequence"/>
</dbReference>
<dbReference type="EC" id="6.1.1.19" evidence="9"/>
<evidence type="ECO:0000256" key="6">
    <source>
        <dbReference type="ARBA" id="ARBA00022917"/>
    </source>
</evidence>
<evidence type="ECO:0000256" key="7">
    <source>
        <dbReference type="ARBA" id="ARBA00023146"/>
    </source>
</evidence>
<keyword evidence="5 9" id="KW-0067">ATP-binding</keyword>
<dbReference type="InterPro" id="IPR001412">
    <property type="entry name" value="aa-tRNA-synth_I_CS"/>
</dbReference>
<comment type="subcellular location">
    <subcellularLocation>
        <location evidence="9">Cytoplasm</location>
    </subcellularLocation>
</comment>
<feature type="domain" description="DALR anticodon binding" evidence="11">
    <location>
        <begin position="470"/>
        <end position="585"/>
    </location>
</feature>
<keyword evidence="7 9" id="KW-0030">Aminoacyl-tRNA synthetase</keyword>
<dbReference type="InterPro" id="IPR014729">
    <property type="entry name" value="Rossmann-like_a/b/a_fold"/>
</dbReference>
<dbReference type="InterPro" id="IPR005148">
    <property type="entry name" value="Arg-tRNA-synth_N"/>
</dbReference>
<keyword evidence="6 9" id="KW-0648">Protein biosynthesis</keyword>
<keyword evidence="4 9" id="KW-0547">Nucleotide-binding</keyword>
<keyword evidence="14" id="KW-1185">Reference proteome</keyword>
<protein>
    <recommendedName>
        <fullName evidence="9">Arginine--tRNA ligase</fullName>
        <ecNumber evidence="9">6.1.1.19</ecNumber>
    </recommendedName>
    <alternativeName>
        <fullName evidence="9">Arginyl-tRNA synthetase</fullName>
        <shortName evidence="9">ArgRS</shortName>
    </alternativeName>
</protein>
<keyword evidence="2 9" id="KW-0963">Cytoplasm</keyword>
<dbReference type="SMART" id="SM00836">
    <property type="entry name" value="DALR_1"/>
    <property type="match status" value="1"/>
</dbReference>
<evidence type="ECO:0000256" key="8">
    <source>
        <dbReference type="ARBA" id="ARBA00049339"/>
    </source>
</evidence>
<gene>
    <name evidence="9 13" type="primary">argS</name>
    <name evidence="13" type="ORF">ACFSW8_03570</name>
</gene>
<sequence length="585" mass="65142">MKTLLETLESCLHEAIAKLGLELPDGFPVKVVPAADVRHGDYQANTAMALAKRLKMNPRDLAAQLVEAMDVALLAENEIAGPGFINFRIKKEAWSTKVASLIGDSRLGVPVVENPQNIVVDFSAPNVAKPMHVGHIRSTIIGDSLSRISRFLGHNVTTDNHIGDWGTQFGMVIYGWKNQLDEAALSADPLQELLRIYRSVNALCKEDESIKDACRDELVKLQQGDEENFAIWEKCVEVSKVGLNKIYDRLDVSFDHWLGESYYNDALAPLVEQMQGEGLARESDGALCVFSGETLPPKQDPFKEKRDGEWRDFPMIVRKKDGGFNYATTDIATVDYRLQEWNAQKIWYVVDARQSLHFQQLFDVAKRRGSQAELEHISFGTILGKDGKPLKTRDGDLPQLADVLDDAIKSARSVLEEKSSGLSEAEKETLAKVVGIGSVKFTELSHHRASDYIFDLEKMVALQGDTAPYLQYSFVRVRSIFRKLEEEVALDGEGISIQEDGEVHLARTLAKFGEVLPTVLDGLKPNVLSSYLLDLAKAFHSFFEACPVLKSEGDVRKTRLVLCELTGRVLEKGLGLLGIQVPERM</sequence>
<evidence type="ECO:0000259" key="11">
    <source>
        <dbReference type="SMART" id="SM00836"/>
    </source>
</evidence>
<evidence type="ECO:0000256" key="4">
    <source>
        <dbReference type="ARBA" id="ARBA00022741"/>
    </source>
</evidence>
<dbReference type="InterPro" id="IPR009080">
    <property type="entry name" value="tRNAsynth_Ia_anticodon-bd"/>
</dbReference>
<dbReference type="RefSeq" id="WP_377090196.1">
    <property type="nucleotide sequence ID" value="NZ_JBHSJL010000014.1"/>
</dbReference>
<dbReference type="InterPro" id="IPR036695">
    <property type="entry name" value="Arg-tRNA-synth_N_sf"/>
</dbReference>
<dbReference type="SUPFAM" id="SSF52374">
    <property type="entry name" value="Nucleotidylyl transferase"/>
    <property type="match status" value="1"/>
</dbReference>
<dbReference type="Gene3D" id="3.40.50.620">
    <property type="entry name" value="HUPs"/>
    <property type="match status" value="1"/>
</dbReference>
<dbReference type="CDD" id="cd07956">
    <property type="entry name" value="Anticodon_Ia_Arg"/>
    <property type="match status" value="1"/>
</dbReference>
<dbReference type="PRINTS" id="PR01038">
    <property type="entry name" value="TRNASYNTHARG"/>
</dbReference>
<dbReference type="InterPro" id="IPR035684">
    <property type="entry name" value="ArgRS_core"/>
</dbReference>
<dbReference type="PANTHER" id="PTHR11956:SF5">
    <property type="entry name" value="ARGININE--TRNA LIGASE, CYTOPLASMIC"/>
    <property type="match status" value="1"/>
</dbReference>
<dbReference type="Pfam" id="PF00750">
    <property type="entry name" value="tRNA-synt_1d"/>
    <property type="match status" value="1"/>
</dbReference>
<comment type="caution">
    <text evidence="13">The sequence shown here is derived from an EMBL/GenBank/DDBJ whole genome shotgun (WGS) entry which is preliminary data.</text>
</comment>
<comment type="subunit">
    <text evidence="9">Monomer.</text>
</comment>
<evidence type="ECO:0000313" key="14">
    <source>
        <dbReference type="Proteomes" id="UP001597389"/>
    </source>
</evidence>
<name>A0ABW4Z7S9_9BACT</name>
<feature type="domain" description="Arginyl tRNA synthetase N-terminal" evidence="12">
    <location>
        <begin position="6"/>
        <end position="89"/>
    </location>
</feature>
<comment type="catalytic activity">
    <reaction evidence="8 9">
        <text>tRNA(Arg) + L-arginine + ATP = L-arginyl-tRNA(Arg) + AMP + diphosphate</text>
        <dbReference type="Rhea" id="RHEA:20301"/>
        <dbReference type="Rhea" id="RHEA-COMP:9658"/>
        <dbReference type="Rhea" id="RHEA-COMP:9673"/>
        <dbReference type="ChEBI" id="CHEBI:30616"/>
        <dbReference type="ChEBI" id="CHEBI:32682"/>
        <dbReference type="ChEBI" id="CHEBI:33019"/>
        <dbReference type="ChEBI" id="CHEBI:78442"/>
        <dbReference type="ChEBI" id="CHEBI:78513"/>
        <dbReference type="ChEBI" id="CHEBI:456215"/>
        <dbReference type="EC" id="6.1.1.19"/>
    </reaction>
</comment>
<evidence type="ECO:0000256" key="9">
    <source>
        <dbReference type="HAMAP-Rule" id="MF_00123"/>
    </source>
</evidence>
<dbReference type="HAMAP" id="MF_00123">
    <property type="entry name" value="Arg_tRNA_synth"/>
    <property type="match status" value="1"/>
</dbReference>